<accession>A0A2R5HD16</accession>
<name>A0A2R5HD16_9LACT</name>
<dbReference type="AlphaFoldDB" id="A0A2R5HD16"/>
<feature type="transmembrane region" description="Helical" evidence="1">
    <location>
        <begin position="121"/>
        <end position="140"/>
    </location>
</feature>
<dbReference type="RefSeq" id="WP_109244969.1">
    <property type="nucleotide sequence ID" value="NZ_BFFO01000001.1"/>
</dbReference>
<evidence type="ECO:0000256" key="1">
    <source>
        <dbReference type="SAM" id="Phobius"/>
    </source>
</evidence>
<feature type="transmembrane region" description="Helical" evidence="1">
    <location>
        <begin position="20"/>
        <end position="39"/>
    </location>
</feature>
<comment type="caution">
    <text evidence="2">The sequence shown here is derived from an EMBL/GenBank/DDBJ whole genome shotgun (WGS) entry which is preliminary data.</text>
</comment>
<feature type="transmembrane region" description="Helical" evidence="1">
    <location>
        <begin position="291"/>
        <end position="312"/>
    </location>
</feature>
<feature type="transmembrane region" description="Helical" evidence="1">
    <location>
        <begin position="145"/>
        <end position="162"/>
    </location>
</feature>
<evidence type="ECO:0000313" key="3">
    <source>
        <dbReference type="Proteomes" id="UP000245021"/>
    </source>
</evidence>
<keyword evidence="1" id="KW-1133">Transmembrane helix</keyword>
<keyword evidence="1" id="KW-0472">Membrane</keyword>
<dbReference type="EMBL" id="BFFO01000001">
    <property type="protein sequence ID" value="GBG95974.1"/>
    <property type="molecule type" value="Genomic_DNA"/>
</dbReference>
<feature type="transmembrane region" description="Helical" evidence="1">
    <location>
        <begin position="250"/>
        <end position="270"/>
    </location>
</feature>
<protein>
    <submittedName>
        <fullName evidence="2">Uncharacterized protein</fullName>
    </submittedName>
</protein>
<organism evidence="2 3">
    <name type="scientific">Lactococcus termiticola</name>
    <dbReference type="NCBI Taxonomy" id="2169526"/>
    <lineage>
        <taxon>Bacteria</taxon>
        <taxon>Bacillati</taxon>
        <taxon>Bacillota</taxon>
        <taxon>Bacilli</taxon>
        <taxon>Lactobacillales</taxon>
        <taxon>Streptococcaceae</taxon>
        <taxon>Lactococcus</taxon>
    </lineage>
</organism>
<keyword evidence="3" id="KW-1185">Reference proteome</keyword>
<keyword evidence="1" id="KW-0812">Transmembrane</keyword>
<evidence type="ECO:0000313" key="2">
    <source>
        <dbReference type="EMBL" id="GBG95974.1"/>
    </source>
</evidence>
<feature type="transmembrane region" description="Helical" evidence="1">
    <location>
        <begin position="45"/>
        <end position="65"/>
    </location>
</feature>
<feature type="transmembrane region" description="Helical" evidence="1">
    <location>
        <begin position="86"/>
        <end position="115"/>
    </location>
</feature>
<feature type="transmembrane region" description="Helical" evidence="1">
    <location>
        <begin position="351"/>
        <end position="369"/>
    </location>
</feature>
<proteinExistence type="predicted"/>
<dbReference type="Proteomes" id="UP000245021">
    <property type="component" value="Unassembled WGS sequence"/>
</dbReference>
<reference evidence="2 3" key="1">
    <citation type="journal article" date="2018" name="Genome Announc.">
        <title>Draft Genome Sequence of Lactococcus sp. Strain NtB2 (JCM 32569), Isolated from the Gut of the Higher Termite Nasutitermes takasagoensis.</title>
        <authorList>
            <person name="Noda S."/>
            <person name="Aihara C."/>
            <person name="Yuki M."/>
            <person name="Ohkuma M."/>
        </authorList>
    </citation>
    <scope>NUCLEOTIDE SEQUENCE [LARGE SCALE GENOMIC DNA]</scope>
    <source>
        <strain evidence="2 3">NtB2</strain>
    </source>
</reference>
<feature type="transmembrane region" description="Helical" evidence="1">
    <location>
        <begin position="318"/>
        <end position="339"/>
    </location>
</feature>
<gene>
    <name evidence="2" type="ORF">NtB2_00076</name>
</gene>
<sequence>MKSLWNLFHHQKDGNQWFFFELQLALQALFAFALAIIATQLDMHIFLIGQLMLSYSIIAYNAANIRLSFKHTPKAYLANRQAKFRYFMLLMFIKHEIFPSLIFYHIFLILLFFISGEAGNYAYSSLFISISIFSILNFFYYTHQIIFRIILISSALTYYIVLPLVHPIFQDLILLLSSIILIKTNIKNFKSFSPCTFKSINLKKSASGFYMNFILKSIIDEKSKLFFGLIVFLMLGYSSSRLPWHPSPVSLLLLLLFFESIVYSQILLFEKNIGISRELFLAVTPRSILKWVCRGVTARTITWCISFIISLLVFPNSLLSQLIIAPIGYFIIIIYDNFINNIIIVQRKKRPHFVEEYVALLLIILAMVYA</sequence>